<dbReference type="EMBL" id="OW240912">
    <property type="protein sequence ID" value="CAH2219348.1"/>
    <property type="molecule type" value="Genomic_DNA"/>
</dbReference>
<sequence>MSDTQMEPPVTHWEAKFLAAFDKICSAFWHRVESLPQLHAPLETHALTASDLAAWLTPEAETSLAQSPYLSAPLAAQTSYTVVQTAHPSSGLVAHLPHRRSHTQGQTFRCNKHCGKAPVQRGRLSAAKAIRHNWTHEDTSLHKTAVHSGESLKSVPLAM</sequence>
<reference evidence="1" key="1">
    <citation type="submission" date="2022-03" db="EMBL/GenBank/DDBJ databases">
        <authorList>
            <person name="Alioto T."/>
            <person name="Alioto T."/>
            <person name="Gomez Garrido J."/>
        </authorList>
    </citation>
    <scope>NUCLEOTIDE SEQUENCE</scope>
</reference>
<organism evidence="1 2">
    <name type="scientific">Pelobates cultripes</name>
    <name type="common">Western spadefoot toad</name>
    <dbReference type="NCBI Taxonomy" id="61616"/>
    <lineage>
        <taxon>Eukaryota</taxon>
        <taxon>Metazoa</taxon>
        <taxon>Chordata</taxon>
        <taxon>Craniata</taxon>
        <taxon>Vertebrata</taxon>
        <taxon>Euteleostomi</taxon>
        <taxon>Amphibia</taxon>
        <taxon>Batrachia</taxon>
        <taxon>Anura</taxon>
        <taxon>Pelobatoidea</taxon>
        <taxon>Pelobatidae</taxon>
        <taxon>Pelobates</taxon>
    </lineage>
</organism>
<proteinExistence type="predicted"/>
<keyword evidence="2" id="KW-1185">Reference proteome</keyword>
<evidence type="ECO:0000313" key="2">
    <source>
        <dbReference type="Proteomes" id="UP001295444"/>
    </source>
</evidence>
<name>A0AAD1QXA2_PELCU</name>
<accession>A0AAD1QXA2</accession>
<gene>
    <name evidence="1" type="ORF">PECUL_23A042813</name>
</gene>
<feature type="non-terminal residue" evidence="1">
    <location>
        <position position="159"/>
    </location>
</feature>
<protein>
    <submittedName>
        <fullName evidence="1">Uncharacterized protein</fullName>
    </submittedName>
</protein>
<evidence type="ECO:0000313" key="1">
    <source>
        <dbReference type="EMBL" id="CAH2219348.1"/>
    </source>
</evidence>
<dbReference type="AlphaFoldDB" id="A0AAD1QXA2"/>
<dbReference type="Proteomes" id="UP001295444">
    <property type="component" value="Chromosome 01"/>
</dbReference>